<dbReference type="PIRSF" id="PIRSF006493">
    <property type="entry name" value="Prok_Ku"/>
    <property type="match status" value="1"/>
</dbReference>
<evidence type="ECO:0000256" key="1">
    <source>
        <dbReference type="ARBA" id="ARBA00023125"/>
    </source>
</evidence>
<dbReference type="EMBL" id="LMTR01000043">
    <property type="protein sequence ID" value="KWT69843.1"/>
    <property type="molecule type" value="Genomic_DNA"/>
</dbReference>
<comment type="function">
    <text evidence="2">With LigD forms a non-homologous end joining (NHEJ) DNA repair enzyme, which repairs dsDNA breaks with reduced fidelity. Binds linear dsDNA with 5'- and 3'- overhangs but not closed circular dsDNA nor ssDNA. Recruits and stimulates the ligase activity of LigD.</text>
</comment>
<dbReference type="CDD" id="cd00789">
    <property type="entry name" value="KU_like"/>
    <property type="match status" value="1"/>
</dbReference>
<feature type="compositionally biased region" description="Low complexity" evidence="3">
    <location>
        <begin position="272"/>
        <end position="294"/>
    </location>
</feature>
<comment type="similarity">
    <text evidence="2">Belongs to the prokaryotic Ku family.</text>
</comment>
<feature type="compositionally biased region" description="Gly residues" evidence="3">
    <location>
        <begin position="258"/>
        <end position="271"/>
    </location>
</feature>
<dbReference type="NCBIfam" id="TIGR02772">
    <property type="entry name" value="Ku_bact"/>
    <property type="match status" value="1"/>
</dbReference>
<gene>
    <name evidence="2" type="primary">ku</name>
    <name evidence="5" type="ORF">APY04_1343</name>
</gene>
<dbReference type="Gene3D" id="2.40.290.10">
    <property type="match status" value="1"/>
</dbReference>
<evidence type="ECO:0000259" key="4">
    <source>
        <dbReference type="SMART" id="SM00559"/>
    </source>
</evidence>
<feature type="region of interest" description="Disordered" evidence="3">
    <location>
        <begin position="257"/>
        <end position="301"/>
    </location>
</feature>
<dbReference type="InterPro" id="IPR009187">
    <property type="entry name" value="Prok_Ku"/>
</dbReference>
<dbReference type="STRING" id="121290.APY04_1343"/>
<evidence type="ECO:0000256" key="3">
    <source>
        <dbReference type="SAM" id="MobiDB-lite"/>
    </source>
</evidence>
<dbReference type="PATRIC" id="fig|121290.4.peg.2226"/>
<dbReference type="AlphaFoldDB" id="A0A109BJC8"/>
<comment type="caution">
    <text evidence="5">The sequence shown here is derived from an EMBL/GenBank/DDBJ whole genome shotgun (WGS) entry which is preliminary data.</text>
</comment>
<comment type="subunit">
    <text evidence="2">Homodimer. Interacts with LigD.</text>
</comment>
<dbReference type="GO" id="GO:0003690">
    <property type="term" value="F:double-stranded DNA binding"/>
    <property type="evidence" value="ECO:0007669"/>
    <property type="project" value="UniProtKB-UniRule"/>
</dbReference>
<evidence type="ECO:0000313" key="6">
    <source>
        <dbReference type="Proteomes" id="UP000059074"/>
    </source>
</evidence>
<evidence type="ECO:0000256" key="2">
    <source>
        <dbReference type="HAMAP-Rule" id="MF_01875"/>
    </source>
</evidence>
<keyword evidence="6" id="KW-1185">Reference proteome</keyword>
<reference evidence="5 6" key="1">
    <citation type="submission" date="2015-10" db="EMBL/GenBank/DDBJ databases">
        <title>Transcriptomic analysis of a linuron degrading triple-species bacterial consortium.</title>
        <authorList>
            <person name="Albers P."/>
        </authorList>
    </citation>
    <scope>NUCLEOTIDE SEQUENCE [LARGE SCALE GENOMIC DNA]</scope>
    <source>
        <strain evidence="5 6">WDL6</strain>
    </source>
</reference>
<accession>A0A109BJC8</accession>
<keyword evidence="2" id="KW-0234">DNA repair</keyword>
<dbReference type="RefSeq" id="WP_068460871.1">
    <property type="nucleotide sequence ID" value="NZ_LMTR01000043.1"/>
</dbReference>
<name>A0A109BJC8_HYPSL</name>
<dbReference type="InterPro" id="IPR006164">
    <property type="entry name" value="DNA_bd_Ku70/Ku80"/>
</dbReference>
<dbReference type="InterPro" id="IPR016194">
    <property type="entry name" value="SPOC-like_C_dom_sf"/>
</dbReference>
<keyword evidence="2" id="KW-0227">DNA damage</keyword>
<feature type="domain" description="Ku" evidence="4">
    <location>
        <begin position="54"/>
        <end position="184"/>
    </location>
</feature>
<dbReference type="PANTHER" id="PTHR41251">
    <property type="entry name" value="NON-HOMOLOGOUS END JOINING PROTEIN KU"/>
    <property type="match status" value="1"/>
</dbReference>
<evidence type="ECO:0000313" key="5">
    <source>
        <dbReference type="EMBL" id="KWT69843.1"/>
    </source>
</evidence>
<organism evidence="5 6">
    <name type="scientific">Hyphomicrobium sulfonivorans</name>
    <dbReference type="NCBI Taxonomy" id="121290"/>
    <lineage>
        <taxon>Bacteria</taxon>
        <taxon>Pseudomonadati</taxon>
        <taxon>Pseudomonadota</taxon>
        <taxon>Alphaproteobacteria</taxon>
        <taxon>Hyphomicrobiales</taxon>
        <taxon>Hyphomicrobiaceae</taxon>
        <taxon>Hyphomicrobium</taxon>
    </lineage>
</organism>
<proteinExistence type="inferred from homology"/>
<dbReference type="SMART" id="SM00559">
    <property type="entry name" value="Ku78"/>
    <property type="match status" value="1"/>
</dbReference>
<dbReference type="Proteomes" id="UP000059074">
    <property type="component" value="Unassembled WGS sequence"/>
</dbReference>
<dbReference type="GO" id="GO:0006310">
    <property type="term" value="P:DNA recombination"/>
    <property type="evidence" value="ECO:0007669"/>
    <property type="project" value="UniProtKB-KW"/>
</dbReference>
<sequence>MAARAYWKGFLRLSLVSIAVEIYNAVESKSEISFRQIHKPSGKRVNYTKTVQGVGEIQNADIVKGYEVDADTYVVLDPDEIDAVKLESKKTIDLVKFVDSSEIDPRFFERPYYIAPADQHAAEGYVVIRDALRKTEKTGLAQLTIGGREWLVAISALEDGLLMEMLRYADELKEAPQFFAEVPDIKPDKEMIDLAIELIGRKSGTFKPKEFENHYAAALRELINKKLKGQKIVAPHEEPPPGSAKVIDLMSALRKSIGEGGSAKGRSGGGESAPKTKTSARSTPARRAASTTTKRTTKKRA</sequence>
<dbReference type="HAMAP" id="MF_01875">
    <property type="entry name" value="Prokaryotic_Ku"/>
    <property type="match status" value="1"/>
</dbReference>
<keyword evidence="1 2" id="KW-0238">DNA-binding</keyword>
<dbReference type="OrthoDB" id="9780854at2"/>
<dbReference type="GO" id="GO:0006303">
    <property type="term" value="P:double-strand break repair via nonhomologous end joining"/>
    <property type="evidence" value="ECO:0007669"/>
    <property type="project" value="UniProtKB-UniRule"/>
</dbReference>
<dbReference type="PANTHER" id="PTHR41251:SF1">
    <property type="entry name" value="NON-HOMOLOGOUS END JOINING PROTEIN KU"/>
    <property type="match status" value="1"/>
</dbReference>
<dbReference type="Pfam" id="PF02735">
    <property type="entry name" value="Ku"/>
    <property type="match status" value="1"/>
</dbReference>
<protein>
    <recommendedName>
        <fullName evidence="2">Non-homologous end joining protein Ku</fullName>
    </recommendedName>
</protein>
<keyword evidence="2" id="KW-0233">DNA recombination</keyword>
<dbReference type="SUPFAM" id="SSF100939">
    <property type="entry name" value="SPOC domain-like"/>
    <property type="match status" value="1"/>
</dbReference>